<dbReference type="CDD" id="cd15482">
    <property type="entry name" value="Sialidase_non-viral"/>
    <property type="match status" value="1"/>
</dbReference>
<evidence type="ECO:0000313" key="9">
    <source>
        <dbReference type="EMBL" id="WAL69216.1"/>
    </source>
</evidence>
<dbReference type="InterPro" id="IPR036278">
    <property type="entry name" value="Sialidase_sf"/>
</dbReference>
<dbReference type="InterPro" id="IPR026856">
    <property type="entry name" value="Sialidase_fam"/>
</dbReference>
<dbReference type="RefSeq" id="WP_268759303.1">
    <property type="nucleotide sequence ID" value="NZ_CP113836.1"/>
</dbReference>
<dbReference type="InterPro" id="IPR006558">
    <property type="entry name" value="LamG-like"/>
</dbReference>
<dbReference type="Pfam" id="PF13088">
    <property type="entry name" value="BNR_2"/>
    <property type="match status" value="1"/>
</dbReference>
<organism evidence="9 10">
    <name type="scientific">Amycolatopsis cynarae</name>
    <dbReference type="NCBI Taxonomy" id="2995223"/>
    <lineage>
        <taxon>Bacteria</taxon>
        <taxon>Bacillati</taxon>
        <taxon>Actinomycetota</taxon>
        <taxon>Actinomycetes</taxon>
        <taxon>Pseudonocardiales</taxon>
        <taxon>Pseudonocardiaceae</taxon>
        <taxon>Amycolatopsis</taxon>
    </lineage>
</organism>
<dbReference type="SMART" id="SM00560">
    <property type="entry name" value="LamGL"/>
    <property type="match status" value="1"/>
</dbReference>
<dbReference type="EC" id="3.2.1.18" evidence="3"/>
<evidence type="ECO:0000256" key="3">
    <source>
        <dbReference type="ARBA" id="ARBA00012733"/>
    </source>
</evidence>
<sequence length="636" mass="67978">MNRSMRTPLRLALALVTTAAAMVPLSAGASATTAATAGHLDQTVLFKASQDPGYSCFRIPAITRTTRGTLLAFAEGRVDNCGDAGDIDVVLKRSVDGGKTWTPMSVVNAGDGDTHGNPVPIVDRATGRILLITTYNAGRTDNKGCAAPCPRTPHEQYSDDDGLTWSAPRDLSAEASLPSWDYWYASGPGHALQLTHGPHAGRLVFGVNAETSNGTQPIANHGALVYSDDHGASWHIGAVDTFPFPAGGTFTQKPSELSLTELADGSIYAAGREQSGTDLGNRDYAISRDGGESFSTPFTTIPDLVTPMVQGSVLRLHREGRGDRILFSSPADTDRRRWMSIRSSYDGGRTWEDAEQGTRITSDWSGYSDLVQLSDPSTQDAEIGLLYEGGAVDARDEIRFARFDEQYLGWRNSAGPRTPDVSGRHSDGRVLGGAVLTEGRFGSALDLDGADDFVRVPYDSAQPPGDGDFTWSAWFRYGATKGNQVLIWLGGMGTTAPQAWLRGEPANNRLIASLTTPQGTASITTAGAYDDQAWHHVALERSAGRLAMWVDGVPAASGASPAGSVSQTVSFQIQLGERLDGAYHLDGSLDEVRLYSRALGTGELDRVRTANDDVRAGEVLRLPFDRILPGQEGNDE</sequence>
<dbReference type="SUPFAM" id="SSF50939">
    <property type="entry name" value="Sialidases"/>
    <property type="match status" value="1"/>
</dbReference>
<accession>A0ABY7BAN3</accession>
<keyword evidence="10" id="KW-1185">Reference proteome</keyword>
<keyword evidence="9" id="KW-0326">Glycosidase</keyword>
<dbReference type="PANTHER" id="PTHR10628:SF30">
    <property type="entry name" value="EXO-ALPHA-SIALIDASE"/>
    <property type="match status" value="1"/>
</dbReference>
<evidence type="ECO:0000259" key="7">
    <source>
        <dbReference type="SMART" id="SM00282"/>
    </source>
</evidence>
<dbReference type="PANTHER" id="PTHR10628">
    <property type="entry name" value="SIALIDASE"/>
    <property type="match status" value="1"/>
</dbReference>
<dbReference type="CDD" id="cd00110">
    <property type="entry name" value="LamG"/>
    <property type="match status" value="1"/>
</dbReference>
<comment type="catalytic activity">
    <reaction evidence="1">
        <text>Hydrolysis of alpha-(2-&gt;3)-, alpha-(2-&gt;6)-, alpha-(2-&gt;8)- glycosidic linkages of terminal sialic acid residues in oligosaccharides, glycoproteins, glycolipids, colominic acid and synthetic substrates.</text>
        <dbReference type="EC" id="3.2.1.18"/>
    </reaction>
</comment>
<keyword evidence="9" id="KW-0378">Hydrolase</keyword>
<gene>
    <name evidence="9" type="ORF">ORV05_16070</name>
</gene>
<name>A0ABY7BAN3_9PSEU</name>
<evidence type="ECO:0000256" key="5">
    <source>
        <dbReference type="ARBA" id="ARBA00023157"/>
    </source>
</evidence>
<dbReference type="GO" id="GO:0004308">
    <property type="term" value="F:exo-alpha-sialidase activity"/>
    <property type="evidence" value="ECO:0007669"/>
    <property type="project" value="UniProtKB-EC"/>
</dbReference>
<evidence type="ECO:0000256" key="4">
    <source>
        <dbReference type="ARBA" id="ARBA00022729"/>
    </source>
</evidence>
<evidence type="ECO:0000256" key="1">
    <source>
        <dbReference type="ARBA" id="ARBA00000427"/>
    </source>
</evidence>
<evidence type="ECO:0000313" key="10">
    <source>
        <dbReference type="Proteomes" id="UP001163203"/>
    </source>
</evidence>
<evidence type="ECO:0000256" key="6">
    <source>
        <dbReference type="SAM" id="SignalP"/>
    </source>
</evidence>
<dbReference type="Pfam" id="PF13385">
    <property type="entry name" value="Laminin_G_3"/>
    <property type="match status" value="1"/>
</dbReference>
<feature type="domain" description="Laminin G" evidence="7">
    <location>
        <begin position="467"/>
        <end position="597"/>
    </location>
</feature>
<feature type="domain" description="LamG-like jellyroll fold" evidence="8">
    <location>
        <begin position="467"/>
        <end position="602"/>
    </location>
</feature>
<evidence type="ECO:0000256" key="2">
    <source>
        <dbReference type="ARBA" id="ARBA00009348"/>
    </source>
</evidence>
<dbReference type="SMART" id="SM00282">
    <property type="entry name" value="LamG"/>
    <property type="match status" value="1"/>
</dbReference>
<keyword evidence="4 6" id="KW-0732">Signal</keyword>
<dbReference type="Gene3D" id="2.60.120.200">
    <property type="match status" value="1"/>
</dbReference>
<comment type="similarity">
    <text evidence="2">Belongs to the glycosyl hydrolase 33 family.</text>
</comment>
<reference evidence="9" key="1">
    <citation type="submission" date="2022-11" db="EMBL/GenBank/DDBJ databases">
        <authorList>
            <person name="Mo P."/>
        </authorList>
    </citation>
    <scope>NUCLEOTIDE SEQUENCE</scope>
    <source>
        <strain evidence="9">HUAS 11-8</strain>
    </source>
</reference>
<dbReference type="InterPro" id="IPR001791">
    <property type="entry name" value="Laminin_G"/>
</dbReference>
<dbReference type="InterPro" id="IPR011040">
    <property type="entry name" value="Sialidase"/>
</dbReference>
<feature type="signal peptide" evidence="6">
    <location>
        <begin position="1"/>
        <end position="29"/>
    </location>
</feature>
<dbReference type="InterPro" id="IPR013320">
    <property type="entry name" value="ConA-like_dom_sf"/>
</dbReference>
<dbReference type="EMBL" id="CP113836">
    <property type="protein sequence ID" value="WAL69216.1"/>
    <property type="molecule type" value="Genomic_DNA"/>
</dbReference>
<dbReference type="SUPFAM" id="SSF49899">
    <property type="entry name" value="Concanavalin A-like lectins/glucanases"/>
    <property type="match status" value="1"/>
</dbReference>
<evidence type="ECO:0000259" key="8">
    <source>
        <dbReference type="SMART" id="SM00560"/>
    </source>
</evidence>
<feature type="chain" id="PRO_5046369011" description="exo-alpha-sialidase" evidence="6">
    <location>
        <begin position="30"/>
        <end position="636"/>
    </location>
</feature>
<dbReference type="Proteomes" id="UP001163203">
    <property type="component" value="Chromosome"/>
</dbReference>
<protein>
    <recommendedName>
        <fullName evidence="3">exo-alpha-sialidase</fullName>
        <ecNumber evidence="3">3.2.1.18</ecNumber>
    </recommendedName>
</protein>
<proteinExistence type="inferred from homology"/>
<keyword evidence="5" id="KW-1015">Disulfide bond</keyword>
<dbReference type="Gene3D" id="2.120.10.10">
    <property type="match status" value="1"/>
</dbReference>